<proteinExistence type="predicted"/>
<organism evidence="2 3">
    <name type="scientific">Coprinopsis marcescibilis</name>
    <name type="common">Agaric fungus</name>
    <name type="synonym">Psathyrella marcescibilis</name>
    <dbReference type="NCBI Taxonomy" id="230819"/>
    <lineage>
        <taxon>Eukaryota</taxon>
        <taxon>Fungi</taxon>
        <taxon>Dikarya</taxon>
        <taxon>Basidiomycota</taxon>
        <taxon>Agaricomycotina</taxon>
        <taxon>Agaricomycetes</taxon>
        <taxon>Agaricomycetidae</taxon>
        <taxon>Agaricales</taxon>
        <taxon>Agaricineae</taxon>
        <taxon>Psathyrellaceae</taxon>
        <taxon>Coprinopsis</taxon>
    </lineage>
</organism>
<dbReference type="AlphaFoldDB" id="A0A5C3KMX0"/>
<evidence type="ECO:0000256" key="1">
    <source>
        <dbReference type="SAM" id="MobiDB-lite"/>
    </source>
</evidence>
<evidence type="ECO:0000313" key="3">
    <source>
        <dbReference type="Proteomes" id="UP000307440"/>
    </source>
</evidence>
<keyword evidence="3" id="KW-1185">Reference proteome</keyword>
<gene>
    <name evidence="2" type="ORF">FA15DRAFT_672440</name>
</gene>
<feature type="region of interest" description="Disordered" evidence="1">
    <location>
        <begin position="44"/>
        <end position="78"/>
    </location>
</feature>
<dbReference type="EMBL" id="ML210264">
    <property type="protein sequence ID" value="TFK21566.1"/>
    <property type="molecule type" value="Genomic_DNA"/>
</dbReference>
<accession>A0A5C3KMX0</accession>
<evidence type="ECO:0000313" key="2">
    <source>
        <dbReference type="EMBL" id="TFK21566.1"/>
    </source>
</evidence>
<protein>
    <submittedName>
        <fullName evidence="2">Uncharacterized protein</fullName>
    </submittedName>
</protein>
<sequence length="185" mass="20730">MECTPQPNVIQPSGAPEVVPQALDSEFLDAVSSNGNAYRVGVQLRSAEDRPDDEDERTHTVDLELPEPSDASNTLSASAQGDNWVDVDWPVSTTKLNSVSNELGNRIFIRYYAVVKSGISWVYSYQLRVDTTKPGTFKFRDEEGDVYSLTDTGVNFLHLRNPDDMHVLWYNSKKPTIKAVCYKPL</sequence>
<reference evidence="2 3" key="1">
    <citation type="journal article" date="2019" name="Nat. Ecol. Evol.">
        <title>Megaphylogeny resolves global patterns of mushroom evolution.</title>
        <authorList>
            <person name="Varga T."/>
            <person name="Krizsan K."/>
            <person name="Foldi C."/>
            <person name="Dima B."/>
            <person name="Sanchez-Garcia M."/>
            <person name="Sanchez-Ramirez S."/>
            <person name="Szollosi G.J."/>
            <person name="Szarkandi J.G."/>
            <person name="Papp V."/>
            <person name="Albert L."/>
            <person name="Andreopoulos W."/>
            <person name="Angelini C."/>
            <person name="Antonin V."/>
            <person name="Barry K.W."/>
            <person name="Bougher N.L."/>
            <person name="Buchanan P."/>
            <person name="Buyck B."/>
            <person name="Bense V."/>
            <person name="Catcheside P."/>
            <person name="Chovatia M."/>
            <person name="Cooper J."/>
            <person name="Damon W."/>
            <person name="Desjardin D."/>
            <person name="Finy P."/>
            <person name="Geml J."/>
            <person name="Haridas S."/>
            <person name="Hughes K."/>
            <person name="Justo A."/>
            <person name="Karasinski D."/>
            <person name="Kautmanova I."/>
            <person name="Kiss B."/>
            <person name="Kocsube S."/>
            <person name="Kotiranta H."/>
            <person name="LaButti K.M."/>
            <person name="Lechner B.E."/>
            <person name="Liimatainen K."/>
            <person name="Lipzen A."/>
            <person name="Lukacs Z."/>
            <person name="Mihaltcheva S."/>
            <person name="Morgado L.N."/>
            <person name="Niskanen T."/>
            <person name="Noordeloos M.E."/>
            <person name="Ohm R.A."/>
            <person name="Ortiz-Santana B."/>
            <person name="Ovrebo C."/>
            <person name="Racz N."/>
            <person name="Riley R."/>
            <person name="Savchenko A."/>
            <person name="Shiryaev A."/>
            <person name="Soop K."/>
            <person name="Spirin V."/>
            <person name="Szebenyi C."/>
            <person name="Tomsovsky M."/>
            <person name="Tulloss R.E."/>
            <person name="Uehling J."/>
            <person name="Grigoriev I.V."/>
            <person name="Vagvolgyi C."/>
            <person name="Papp T."/>
            <person name="Martin F.M."/>
            <person name="Miettinen O."/>
            <person name="Hibbett D.S."/>
            <person name="Nagy L.G."/>
        </authorList>
    </citation>
    <scope>NUCLEOTIDE SEQUENCE [LARGE SCALE GENOMIC DNA]</scope>
    <source>
        <strain evidence="2 3">CBS 121175</strain>
    </source>
</reference>
<dbReference type="Proteomes" id="UP000307440">
    <property type="component" value="Unassembled WGS sequence"/>
</dbReference>
<name>A0A5C3KMX0_COPMA</name>